<dbReference type="Pfam" id="PF21339">
    <property type="entry name" value="VEGFR-1-like_Ig-like"/>
    <property type="match status" value="1"/>
</dbReference>
<proteinExistence type="predicted"/>
<keyword evidence="7" id="KW-1185">Reference proteome</keyword>
<dbReference type="PROSITE" id="PS50835">
    <property type="entry name" value="IG_LIKE"/>
    <property type="match status" value="1"/>
</dbReference>
<dbReference type="InterPro" id="IPR036179">
    <property type="entry name" value="Ig-like_dom_sf"/>
</dbReference>
<reference evidence="7" key="3">
    <citation type="journal article" date="2014" name="Nature">
        <title>Elephant shark genome provides unique insights into gnathostome evolution.</title>
        <authorList>
            <consortium name="International Elephant Shark Genome Sequencing Consortium"/>
            <person name="Venkatesh B."/>
            <person name="Lee A.P."/>
            <person name="Ravi V."/>
            <person name="Maurya A.K."/>
            <person name="Lian M.M."/>
            <person name="Swann J.B."/>
            <person name="Ohta Y."/>
            <person name="Flajnik M.F."/>
            <person name="Sutoh Y."/>
            <person name="Kasahara M."/>
            <person name="Hoon S."/>
            <person name="Gangu V."/>
            <person name="Roy S.W."/>
            <person name="Irimia M."/>
            <person name="Korzh V."/>
            <person name="Kondrychyn I."/>
            <person name="Lim Z.W."/>
            <person name="Tay B.H."/>
            <person name="Tohari S."/>
            <person name="Kong K.W."/>
            <person name="Ho S."/>
            <person name="Lorente-Galdos B."/>
            <person name="Quilez J."/>
            <person name="Marques-Bonet T."/>
            <person name="Raney B.J."/>
            <person name="Ingham P.W."/>
            <person name="Tay A."/>
            <person name="Hillier L.W."/>
            <person name="Minx P."/>
            <person name="Boehm T."/>
            <person name="Wilson R.K."/>
            <person name="Brenner S."/>
            <person name="Warren W.C."/>
        </authorList>
    </citation>
    <scope>NUCLEOTIDE SEQUENCE [LARGE SCALE GENOMIC DNA]</scope>
</reference>
<dbReference type="KEGG" id="cmk:103184128"/>
<reference evidence="7" key="2">
    <citation type="journal article" date="2007" name="PLoS Biol.">
        <title>Survey sequencing and comparative analysis of the elephant shark (Callorhinchus milii) genome.</title>
        <authorList>
            <person name="Venkatesh B."/>
            <person name="Kirkness E.F."/>
            <person name="Loh Y.H."/>
            <person name="Halpern A.L."/>
            <person name="Lee A.P."/>
            <person name="Johnson J."/>
            <person name="Dandona N."/>
            <person name="Viswanathan L.D."/>
            <person name="Tay A."/>
            <person name="Venter J.C."/>
            <person name="Strausberg R.L."/>
            <person name="Brenner S."/>
        </authorList>
    </citation>
    <scope>NUCLEOTIDE SEQUENCE [LARGE SCALE GENOMIC DNA]</scope>
</reference>
<dbReference type="Gene3D" id="2.60.40.10">
    <property type="entry name" value="Immunoglobulins"/>
    <property type="match status" value="3"/>
</dbReference>
<feature type="domain" description="Ig-like" evidence="5">
    <location>
        <begin position="278"/>
        <end position="378"/>
    </location>
</feature>
<dbReference type="InterPro" id="IPR013783">
    <property type="entry name" value="Ig-like_fold"/>
</dbReference>
<dbReference type="InterPro" id="IPR042495">
    <property type="entry name" value="PDGFRL"/>
</dbReference>
<feature type="chain" id="PRO_5021341347" description="Platelet-derived growth factor receptor-like protein" evidence="4">
    <location>
        <begin position="24"/>
        <end position="388"/>
    </location>
</feature>
<name>A0A4W3GCM9_CALMI</name>
<dbReference type="Proteomes" id="UP000314986">
    <property type="component" value="Unassembled WGS sequence"/>
</dbReference>
<evidence type="ECO:0000313" key="7">
    <source>
        <dbReference type="Proteomes" id="UP000314986"/>
    </source>
</evidence>
<evidence type="ECO:0000313" key="6">
    <source>
        <dbReference type="Ensembl" id="ENSCMIP00000000527.1"/>
    </source>
</evidence>
<dbReference type="Ensembl" id="ENSCMIT00000000571.1">
    <property type="protein sequence ID" value="ENSCMIP00000000527.1"/>
    <property type="gene ID" value="ENSCMIG00000000380.1"/>
</dbReference>
<dbReference type="PANTHER" id="PTHR15360">
    <property type="entry name" value="PLATELET-DERIVED GROWTH FACTOR RECEPTOR LIKE"/>
    <property type="match status" value="1"/>
</dbReference>
<comment type="subunit">
    <text evidence="1">Forms a complex composed of PDGFRL, TNK2 and GRB2.</text>
</comment>
<dbReference type="OrthoDB" id="9864753at2759"/>
<dbReference type="InterPro" id="IPR003598">
    <property type="entry name" value="Ig_sub2"/>
</dbReference>
<dbReference type="PANTHER" id="PTHR15360:SF2">
    <property type="entry name" value="PLATELET-DERIVED GROWTH FACTOR RECEPTOR-LIKE PROTEIN"/>
    <property type="match status" value="1"/>
</dbReference>
<evidence type="ECO:0000256" key="1">
    <source>
        <dbReference type="ARBA" id="ARBA00011360"/>
    </source>
</evidence>
<dbReference type="GeneID" id="103184128"/>
<evidence type="ECO:0000256" key="3">
    <source>
        <dbReference type="SAM" id="MobiDB-lite"/>
    </source>
</evidence>
<evidence type="ECO:0000259" key="5">
    <source>
        <dbReference type="PROSITE" id="PS50835"/>
    </source>
</evidence>
<reference evidence="6" key="5">
    <citation type="submission" date="2025-09" db="UniProtKB">
        <authorList>
            <consortium name="Ensembl"/>
        </authorList>
    </citation>
    <scope>IDENTIFICATION</scope>
</reference>
<dbReference type="SMART" id="SM00408">
    <property type="entry name" value="IGc2"/>
    <property type="match status" value="2"/>
</dbReference>
<keyword evidence="4" id="KW-0732">Signal</keyword>
<dbReference type="InterPro" id="IPR003599">
    <property type="entry name" value="Ig_sub"/>
</dbReference>
<organism evidence="6 7">
    <name type="scientific">Callorhinchus milii</name>
    <name type="common">Ghost shark</name>
    <dbReference type="NCBI Taxonomy" id="7868"/>
    <lineage>
        <taxon>Eukaryota</taxon>
        <taxon>Metazoa</taxon>
        <taxon>Chordata</taxon>
        <taxon>Craniata</taxon>
        <taxon>Vertebrata</taxon>
        <taxon>Chondrichthyes</taxon>
        <taxon>Holocephali</taxon>
        <taxon>Chimaeriformes</taxon>
        <taxon>Callorhinchidae</taxon>
        <taxon>Callorhinchus</taxon>
    </lineage>
</organism>
<dbReference type="InParanoid" id="A0A4W3GCM9"/>
<protein>
    <recommendedName>
        <fullName evidence="2">Platelet-derived growth factor receptor-like protein</fullName>
    </recommendedName>
</protein>
<gene>
    <name evidence="6" type="primary">LOC103184128</name>
</gene>
<reference evidence="6" key="4">
    <citation type="submission" date="2025-08" db="UniProtKB">
        <authorList>
            <consortium name="Ensembl"/>
        </authorList>
    </citation>
    <scope>IDENTIFICATION</scope>
</reference>
<dbReference type="OMA" id="YVNYPMA"/>
<feature type="region of interest" description="Disordered" evidence="3">
    <location>
        <begin position="35"/>
        <end position="61"/>
    </location>
</feature>
<feature type="signal peptide" evidence="4">
    <location>
        <begin position="1"/>
        <end position="23"/>
    </location>
</feature>
<dbReference type="GeneTree" id="ENSGT00390000017153"/>
<dbReference type="SUPFAM" id="SSF48726">
    <property type="entry name" value="Immunoglobulin"/>
    <property type="match status" value="3"/>
</dbReference>
<dbReference type="SMART" id="SM00409">
    <property type="entry name" value="IG"/>
    <property type="match status" value="3"/>
</dbReference>
<accession>A0A4W3GCM9</accession>
<evidence type="ECO:0000256" key="2">
    <source>
        <dbReference type="ARBA" id="ARBA00019671"/>
    </source>
</evidence>
<dbReference type="InterPro" id="IPR007110">
    <property type="entry name" value="Ig-like_dom"/>
</dbReference>
<feature type="compositionally biased region" description="Basic residues" evidence="3">
    <location>
        <begin position="44"/>
        <end position="61"/>
    </location>
</feature>
<evidence type="ECO:0000256" key="4">
    <source>
        <dbReference type="SAM" id="SignalP"/>
    </source>
</evidence>
<sequence length="388" mass="43534">MKLRFFLPLACLACLFLLELGECQKKEEKVTETVGKAAREKQTPGKKLKPSVKKIKARKEKKTMAKESPPVFIMSLAIKKGVFQKPPETLSVPAGGRFELRCRGKPINWRYPSYLDEDADSRFRISHREKFSQLILTNTTGADTGEYGCWALHCDGQNCRKDESKTGSTYVFFTDPRELFIPSNDYYEAVQLRTDRPTRLPCRVTNPMAKVTLHREFPPEEIPLDGTLITFDVTKGFVVHKAVPSFAGTVYCVASYQGLRQSSTKYLLIFVRYPSARPSAVIKASVSSARVGENFNLTCAALGEPEIPVDFTWVFPGQKLGRPTYTRETQRQVYIGRKIQQLSQSVLLVDESRPVDEGLYSCTAQNMQGQSTASTTVKVLPHPSPGQT</sequence>
<reference evidence="7" key="1">
    <citation type="journal article" date="2006" name="Science">
        <title>Ancient noncoding elements conserved in the human genome.</title>
        <authorList>
            <person name="Venkatesh B."/>
            <person name="Kirkness E.F."/>
            <person name="Loh Y.H."/>
            <person name="Halpern A.L."/>
            <person name="Lee A.P."/>
            <person name="Johnson J."/>
            <person name="Dandona N."/>
            <person name="Viswanathan L.D."/>
            <person name="Tay A."/>
            <person name="Venter J.C."/>
            <person name="Strausberg R.L."/>
            <person name="Brenner S."/>
        </authorList>
    </citation>
    <scope>NUCLEOTIDE SEQUENCE [LARGE SCALE GENOMIC DNA]</scope>
</reference>
<dbReference type="AlphaFoldDB" id="A0A4W3GCM9"/>
<dbReference type="STRING" id="7868.ENSCMIP00000000527"/>
<dbReference type="Pfam" id="PF13927">
    <property type="entry name" value="Ig_3"/>
    <property type="match status" value="1"/>
</dbReference>